<keyword evidence="11" id="KW-0812">Transmembrane</keyword>
<keyword evidence="4" id="KW-1015">Disulfide bond</keyword>
<evidence type="ECO:0000256" key="11">
    <source>
        <dbReference type="SAM" id="Phobius"/>
    </source>
</evidence>
<feature type="signal peptide" evidence="12">
    <location>
        <begin position="1"/>
        <end position="31"/>
    </location>
</feature>
<dbReference type="SUPFAM" id="SSF48726">
    <property type="entry name" value="Immunoglobulin"/>
    <property type="match status" value="2"/>
</dbReference>
<keyword evidence="2" id="KW-0945">Host-virus interaction</keyword>
<keyword evidence="3" id="KW-1114">Inhibition of host interferon signaling pathway by virus</keyword>
<evidence type="ECO:0000256" key="7">
    <source>
        <dbReference type="ARBA" id="ARBA00023319"/>
    </source>
</evidence>
<feature type="domain" description="Ig-like" evidence="13">
    <location>
        <begin position="37"/>
        <end position="140"/>
    </location>
</feature>
<evidence type="ECO:0000313" key="14">
    <source>
        <dbReference type="Proteomes" id="UP000694844"/>
    </source>
</evidence>
<evidence type="ECO:0000256" key="1">
    <source>
        <dbReference type="ARBA" id="ARBA00022518"/>
    </source>
</evidence>
<evidence type="ECO:0000259" key="13">
    <source>
        <dbReference type="PROSITE" id="PS50835"/>
    </source>
</evidence>
<dbReference type="PANTHER" id="PTHR11890">
    <property type="entry name" value="INTERLEUKIN-1 RECEPTOR FAMILY MEMBER"/>
    <property type="match status" value="1"/>
</dbReference>
<keyword evidence="5" id="KW-0325">Glycoprotein</keyword>
<dbReference type="Proteomes" id="UP000694844">
    <property type="component" value="Chromosome 6"/>
</dbReference>
<dbReference type="GeneID" id="111101267"/>
<evidence type="ECO:0000256" key="2">
    <source>
        <dbReference type="ARBA" id="ARBA00022632"/>
    </source>
</evidence>
<evidence type="ECO:0000256" key="10">
    <source>
        <dbReference type="ARBA" id="ARBA00045444"/>
    </source>
</evidence>
<evidence type="ECO:0000256" key="5">
    <source>
        <dbReference type="ARBA" id="ARBA00023180"/>
    </source>
</evidence>
<name>A0A8B8AE19_CRAVI</name>
<keyword evidence="11" id="KW-1133">Transmembrane helix</keyword>
<dbReference type="AlphaFoldDB" id="A0A8B8AE19"/>
<keyword evidence="2" id="KW-1090">Inhibition of host innate immune response by virus</keyword>
<evidence type="ECO:0000313" key="15">
    <source>
        <dbReference type="RefSeq" id="XP_022289415.1"/>
    </source>
</evidence>
<accession>A0A8B8AE19</accession>
<dbReference type="Gene3D" id="2.60.40.10">
    <property type="entry name" value="Immunoglobulins"/>
    <property type="match status" value="2"/>
</dbReference>
<keyword evidence="7" id="KW-0393">Immunoglobulin domain</keyword>
<dbReference type="InterPro" id="IPR007110">
    <property type="entry name" value="Ig-like_dom"/>
</dbReference>
<dbReference type="InterPro" id="IPR003599">
    <property type="entry name" value="Ig_sub"/>
</dbReference>
<feature type="chain" id="PRO_5034794570" description="Soluble interferon alpha/beta receptor OPG204" evidence="12">
    <location>
        <begin position="32"/>
        <end position="474"/>
    </location>
</feature>
<keyword evidence="11" id="KW-0472">Membrane</keyword>
<gene>
    <name evidence="15" type="primary">LOC111101267</name>
</gene>
<dbReference type="InterPro" id="IPR036179">
    <property type="entry name" value="Ig-like_dom_sf"/>
</dbReference>
<comment type="function">
    <text evidence="10">Counteracts the antiviral effects of host IFN-alpha/beta and key IFN-inducible proteins involved in viral RNA degradation suxh as host OAS1. Acts as a soluble IFN-alpha receptor and thus inhibits the interaction between host IFN-alpha and its receptor.</text>
</comment>
<keyword evidence="1" id="KW-0244">Early protein</keyword>
<keyword evidence="2" id="KW-0899">Viral immunoevasion</keyword>
<dbReference type="InterPro" id="IPR015621">
    <property type="entry name" value="IL-1_rcpt_fam"/>
</dbReference>
<evidence type="ECO:0000256" key="6">
    <source>
        <dbReference type="ARBA" id="ARBA00023258"/>
    </source>
</evidence>
<keyword evidence="12" id="KW-0732">Signal</keyword>
<evidence type="ECO:0000256" key="8">
    <source>
        <dbReference type="ARBA" id="ARBA00038761"/>
    </source>
</evidence>
<dbReference type="GO" id="GO:0039502">
    <property type="term" value="P:symbiont-mediated suppression of host type I interferon-mediated signaling pathway"/>
    <property type="evidence" value="ECO:0007669"/>
    <property type="project" value="UniProtKB-KW"/>
</dbReference>
<dbReference type="OrthoDB" id="6135105at2759"/>
<feature type="transmembrane region" description="Helical" evidence="11">
    <location>
        <begin position="268"/>
        <end position="286"/>
    </location>
</feature>
<sequence>MSCSMSEFICWIYFTLSVLMSLTLEYSLVSARTDCQPPIKDYLHFTKNITDLDNVQARQYVRLDCCASGFDTITWYFRNKNTNYSWIEFPFLYQLCDINEECPTLSPRNQTLHILKATTSYDNGTYLCVALNTSTGENISHMEDLIVYDCVDRDAPESIPPSDIITNVGQNATFHCAADYGCKSRYLRDVLWYIGEQEVNDVSKRYIVTTDNREFNPVVQANLTILNVQESDFDVIFSCWIASDYDIETPKFHVRLRQEVIHVTKIKLILIIVVPCVFIILLVKVVQTAYGPHISYYYRSKGYFGGLPKMGINHHFHALVVHDDSRHEDNCIAEEITTTLERRGYNISNQIGGAGVGVFAHFGGSLEQSAAVIVIDMERDSEDSNKFRVFIESSLRNFSDSLVGFTIIQRKEIVNSVMDSVEYKGLKRLTWPGQHCTDRQKQKFYKQLQLRLPKPHCPSHEGVINGERTSLLAH</sequence>
<dbReference type="SMART" id="SM00409">
    <property type="entry name" value="IG"/>
    <property type="match status" value="2"/>
</dbReference>
<evidence type="ECO:0000256" key="12">
    <source>
        <dbReference type="SAM" id="SignalP"/>
    </source>
</evidence>
<evidence type="ECO:0000256" key="4">
    <source>
        <dbReference type="ARBA" id="ARBA00023157"/>
    </source>
</evidence>
<reference evidence="15" key="1">
    <citation type="submission" date="2025-08" db="UniProtKB">
        <authorList>
            <consortium name="RefSeq"/>
        </authorList>
    </citation>
    <scope>IDENTIFICATION</scope>
    <source>
        <tissue evidence="15">Whole sample</tissue>
    </source>
</reference>
<keyword evidence="6" id="KW-0922">Interferon antiviral system evasion</keyword>
<dbReference type="InterPro" id="IPR013783">
    <property type="entry name" value="Ig-like_fold"/>
</dbReference>
<dbReference type="CDD" id="cd00096">
    <property type="entry name" value="Ig"/>
    <property type="match status" value="1"/>
</dbReference>
<evidence type="ECO:0000256" key="3">
    <source>
        <dbReference type="ARBA" id="ARBA00022830"/>
    </source>
</evidence>
<comment type="subunit">
    <text evidence="8">Interacts with host IFNA1.</text>
</comment>
<keyword evidence="14" id="KW-1185">Reference proteome</keyword>
<proteinExistence type="predicted"/>
<dbReference type="KEGG" id="cvn:111101267"/>
<dbReference type="PROSITE" id="PS50835">
    <property type="entry name" value="IG_LIKE"/>
    <property type="match status" value="1"/>
</dbReference>
<dbReference type="PANTHER" id="PTHR11890:SF44">
    <property type="entry name" value="X-LINKED INTERLEUKIN-1 RECEPTOR ACCESSORY PROTEIN-LIKE 2"/>
    <property type="match status" value="1"/>
</dbReference>
<protein>
    <recommendedName>
        <fullName evidence="9">Soluble interferon alpha/beta receptor OPG204</fullName>
    </recommendedName>
</protein>
<organism evidence="14 15">
    <name type="scientific">Crassostrea virginica</name>
    <name type="common">Eastern oyster</name>
    <dbReference type="NCBI Taxonomy" id="6565"/>
    <lineage>
        <taxon>Eukaryota</taxon>
        <taxon>Metazoa</taxon>
        <taxon>Spiralia</taxon>
        <taxon>Lophotrochozoa</taxon>
        <taxon>Mollusca</taxon>
        <taxon>Bivalvia</taxon>
        <taxon>Autobranchia</taxon>
        <taxon>Pteriomorphia</taxon>
        <taxon>Ostreida</taxon>
        <taxon>Ostreoidea</taxon>
        <taxon>Ostreidae</taxon>
        <taxon>Crassostrea</taxon>
    </lineage>
</organism>
<evidence type="ECO:0000256" key="9">
    <source>
        <dbReference type="ARBA" id="ARBA00041012"/>
    </source>
</evidence>
<dbReference type="RefSeq" id="XP_022289415.1">
    <property type="nucleotide sequence ID" value="XM_022433707.1"/>
</dbReference>